<gene>
    <name evidence="2" type="ORF">FYJ91_18310</name>
</gene>
<organism evidence="2 3">
    <name type="scientific">Sphingomonas montanisoli</name>
    <dbReference type="NCBI Taxonomy" id="2606412"/>
    <lineage>
        <taxon>Bacteria</taxon>
        <taxon>Pseudomonadati</taxon>
        <taxon>Pseudomonadota</taxon>
        <taxon>Alphaproteobacteria</taxon>
        <taxon>Sphingomonadales</taxon>
        <taxon>Sphingomonadaceae</taxon>
        <taxon>Sphingomonas</taxon>
    </lineage>
</organism>
<dbReference type="Pfam" id="PF01841">
    <property type="entry name" value="Transglut_core"/>
    <property type="match status" value="1"/>
</dbReference>
<evidence type="ECO:0000313" key="2">
    <source>
        <dbReference type="EMBL" id="TZG25245.1"/>
    </source>
</evidence>
<keyword evidence="3" id="KW-1185">Reference proteome</keyword>
<dbReference type="SMART" id="SM00460">
    <property type="entry name" value="TGc"/>
    <property type="match status" value="1"/>
</dbReference>
<protein>
    <submittedName>
        <fullName evidence="2">Transglutaminase family protein</fullName>
    </submittedName>
</protein>
<dbReference type="AlphaFoldDB" id="A0A5D9C5H5"/>
<dbReference type="InterPro" id="IPR038765">
    <property type="entry name" value="Papain-like_cys_pep_sf"/>
</dbReference>
<dbReference type="SUPFAM" id="SSF54001">
    <property type="entry name" value="Cysteine proteinases"/>
    <property type="match status" value="1"/>
</dbReference>
<dbReference type="PANTHER" id="PTHR33490:SF6">
    <property type="entry name" value="SLL1049 PROTEIN"/>
    <property type="match status" value="1"/>
</dbReference>
<dbReference type="InterPro" id="IPR013589">
    <property type="entry name" value="Bac_transglu_N"/>
</dbReference>
<dbReference type="Pfam" id="PF08379">
    <property type="entry name" value="Bact_transglu_N"/>
    <property type="match status" value="1"/>
</dbReference>
<sequence>MRILISHRTEYRFTEPQARVVQLLRMTPDSHLGQNIVDWRIEVDCDARLKSRRDGFGNIVSMLYLEGPIERIGLSVTGEVLTEDRAGVVNGAANLLPAGVFLRPTELTTANAAIATIGAPHGINGSDPLGCAHSLCDEIHERIACTADRSTDMRSAAEILEAGAGCSMDMAHVLIATARAAGFPARFVTGYLSDDDAAPQQRHAPHFWAELHIPDYGWIGFDPARECCPDEHYVRVAIGLDYRDAAPISGARIGGGHEVLRVGVEVSADADGQLQTQN</sequence>
<reference evidence="2 3" key="1">
    <citation type="submission" date="2019-08" db="EMBL/GenBank/DDBJ databases">
        <authorList>
            <person name="Wang G."/>
            <person name="Xu Z."/>
        </authorList>
    </citation>
    <scope>NUCLEOTIDE SEQUENCE [LARGE SCALE GENOMIC DNA]</scope>
    <source>
        <strain evidence="2 3">ZX</strain>
    </source>
</reference>
<name>A0A5D9C5H5_9SPHN</name>
<dbReference type="Gene3D" id="3.10.620.30">
    <property type="match status" value="1"/>
</dbReference>
<evidence type="ECO:0000259" key="1">
    <source>
        <dbReference type="SMART" id="SM00460"/>
    </source>
</evidence>
<dbReference type="EMBL" id="VTOU01000004">
    <property type="protein sequence ID" value="TZG25245.1"/>
    <property type="molecule type" value="Genomic_DNA"/>
</dbReference>
<dbReference type="InterPro" id="IPR002931">
    <property type="entry name" value="Transglutaminase-like"/>
</dbReference>
<accession>A0A5D9C5H5</accession>
<dbReference type="Proteomes" id="UP000322077">
    <property type="component" value="Unassembled WGS sequence"/>
</dbReference>
<proteinExistence type="predicted"/>
<comment type="caution">
    <text evidence="2">The sequence shown here is derived from an EMBL/GenBank/DDBJ whole genome shotgun (WGS) entry which is preliminary data.</text>
</comment>
<feature type="domain" description="Transglutaminase-like" evidence="1">
    <location>
        <begin position="159"/>
        <end position="225"/>
    </location>
</feature>
<evidence type="ECO:0000313" key="3">
    <source>
        <dbReference type="Proteomes" id="UP000322077"/>
    </source>
</evidence>
<dbReference type="PANTHER" id="PTHR33490">
    <property type="entry name" value="BLR5614 PROTEIN-RELATED"/>
    <property type="match status" value="1"/>
</dbReference>